<evidence type="ECO:0000313" key="2">
    <source>
        <dbReference type="EMBL" id="SCE65083.1"/>
    </source>
</evidence>
<dbReference type="Pfam" id="PF12770">
    <property type="entry name" value="CHAT"/>
    <property type="match status" value="1"/>
</dbReference>
<accession>A0A1C4U055</accession>
<name>A0A1C4U055_9ACTN</name>
<sequence length="1322" mass="140550">MTGPHDPDQPPPDEWIDLLLRHQENPPPGADPAGLAGLIGEAFLQRYADDPDDAHLATAIEQLTRALHGSPHHADAAGWHYGLGLAHGERARRAVAAVLAGSAERPEGPAVSQDRAVAHLTAAYRGWPSDDPERDAVAVELLDEVWDRFQWQVLDLEPDSPAAHAELDRMERAMAEVTVGDADPHRARYARMLGGLARLARYDYAGGRRQDLDEGVAQLTAALAALPPETPRYAVASDELVAGYLELTGLDEDRTCLDLAIAVGDRGIRAARPGQPGWLSLHRSQAYGYATRWDLDQDPADVAAAIHCWRTVRAEDPDAASAVALAELLHSRAELTEDPDGLAEAVELLVGALPEAAEAGPVWQRLGEIHLLRWQRGREPGSLAAAGDCLDRALRGGLPAEALFAVHRTRLMVAWETTTHEETAEPGSVPRGLGRLRRVVQEATDALHAAIDATPTERATLAGLILYAECTVIGIMLDDADLPHLRSLLAIARTAAADPPPGFTGAMDLIEGVLDDAAASSSAESASDFGVTRFAAALNDRHLDEPTALRGLTRLALLSRGARLGDVRSSRAGAGRLDGSTDAAEGDAARTDAESELVEVAFHVIRHGARRDFAAMREAIRRADGLRDRIGPSRVVRQIVDPMLDAGRSLYAMNTHGPLPPAGAPVPLPAGRLSARRVATVVMNAGVQVMAARRWADHGLLRRWADHLVGVADRLEPADRMSLVLLSIAAKAELWRAAALRERTAAARAARYLDRARAAGPDSAGSLWAELVGDHAEALRRSGDPDRAATRRLGLAGLRAQARDVLLQSGTDQALEAARSAADAATRVVRWCLQDEADDDLLAALDAGRSLTLQASTAGRTVPELLGRAGRTDLAAEWEQSGGLGRDQVTGDLLGAVVAASEVPDDLRPRVLRALEGAGLLDDLLPPLRPDDVRAALRALDLDALVYLVPAAPGVPGLAVLVPATGEILPQEFPDLTVAPGAPVRRLLSAALGPTGTGPRVAGPVGGDVGETGADVAATRIDDLCRWAWRAVLGRLVDDLRALRPGRPARVALVPMGLLGLVPWHAAYEQTAAGRRYAMHDLVVSYTPSARMLCATATRPSRPVRSALVVGDPLGDLRYAGVEAHAVFERFYPDGDYLGAAHPDPGRRATRENVLSWLRTAGVGPSMLHFACHGRVEPALPADAHLVLADGPLPARELLEVSRRAALDLGRVFLAACTTNVAGGDHDEAFSLATAFLAAGAHTVFGSLWRVPDDGTSLLMYVVHHLLRQGNAPADALRRAQLWMLDPDRRPPAGMPPELAAACGGASLAQPLSWAAFTHLGW</sequence>
<protein>
    <submittedName>
        <fullName evidence="2">CHAT domain-containing protein</fullName>
    </submittedName>
</protein>
<evidence type="ECO:0000313" key="3">
    <source>
        <dbReference type="Proteomes" id="UP000199375"/>
    </source>
</evidence>
<dbReference type="Proteomes" id="UP000199375">
    <property type="component" value="Unassembled WGS sequence"/>
</dbReference>
<dbReference type="InterPro" id="IPR024983">
    <property type="entry name" value="CHAT_dom"/>
</dbReference>
<gene>
    <name evidence="2" type="ORF">GA0070558_101320</name>
</gene>
<dbReference type="RefSeq" id="WP_091274665.1">
    <property type="nucleotide sequence ID" value="NZ_FMCW01000001.1"/>
</dbReference>
<proteinExistence type="predicted"/>
<dbReference type="EMBL" id="FMCW01000001">
    <property type="protein sequence ID" value="SCE65083.1"/>
    <property type="molecule type" value="Genomic_DNA"/>
</dbReference>
<feature type="domain" description="CHAT" evidence="1">
    <location>
        <begin position="1024"/>
        <end position="1321"/>
    </location>
</feature>
<reference evidence="2 3" key="1">
    <citation type="submission" date="2016-06" db="EMBL/GenBank/DDBJ databases">
        <authorList>
            <person name="Kjaerup R.B."/>
            <person name="Dalgaard T.S."/>
            <person name="Juul-Madsen H.R."/>
        </authorList>
    </citation>
    <scope>NUCLEOTIDE SEQUENCE [LARGE SCALE GENOMIC DNA]</scope>
    <source>
        <strain evidence="2 3">DSM 45626</strain>
    </source>
</reference>
<evidence type="ECO:0000259" key="1">
    <source>
        <dbReference type="Pfam" id="PF12770"/>
    </source>
</evidence>
<organism evidence="2 3">
    <name type="scientific">Micromonospora haikouensis</name>
    <dbReference type="NCBI Taxonomy" id="686309"/>
    <lineage>
        <taxon>Bacteria</taxon>
        <taxon>Bacillati</taxon>
        <taxon>Actinomycetota</taxon>
        <taxon>Actinomycetes</taxon>
        <taxon>Micromonosporales</taxon>
        <taxon>Micromonosporaceae</taxon>
        <taxon>Micromonospora</taxon>
    </lineage>
</organism>